<dbReference type="EMBL" id="CAJJDN010000012">
    <property type="protein sequence ID" value="CAD8058803.1"/>
    <property type="molecule type" value="Genomic_DNA"/>
</dbReference>
<feature type="signal peptide" evidence="2">
    <location>
        <begin position="1"/>
        <end position="16"/>
    </location>
</feature>
<comment type="caution">
    <text evidence="3">The sequence shown here is derived from an EMBL/GenBank/DDBJ whole genome shotgun (WGS) entry which is preliminary data.</text>
</comment>
<proteinExistence type="predicted"/>
<sequence>MEYGILFMFFITVASFNYIPEIEINISDTPKLRWKKAVRTILNLYGYDNSFGPVFEFHNKNTFYILQPQDYITIAQAIRTHYPEYSLEIDGIVEEFNRNEITFEYLSVWAYFDEIAHISSDLNQSTGVLLSVADQIIHGRNMDQAPGQARNITLHLIIKQDGKYLGESVEQFWFKVGFSTLLKYNTASLQFNQRQGDPLTKDQLLIFIQSGVPSLGWTYRYVLQNDNLNTFNRVVTYLEQNQVACSLYNIIGGTSRNQGVIISRDPFDMYPTISLNTSILGQTYYQYLVQTNYDHWLTDPFNDQRRTIAENLLAQLQNNLWNEFGVFTVMDTFPIHNESTFYTIIMNAKYNRLIAFGQSSITQVEN</sequence>
<dbReference type="PANTHER" id="PTHR28583:SF1">
    <property type="entry name" value="ACID CERAMIDASE"/>
    <property type="match status" value="1"/>
</dbReference>
<keyword evidence="4" id="KW-1185">Reference proteome</keyword>
<evidence type="ECO:0000256" key="1">
    <source>
        <dbReference type="ARBA" id="ARBA00011891"/>
    </source>
</evidence>
<keyword evidence="2" id="KW-0732">Signal</keyword>
<evidence type="ECO:0000313" key="3">
    <source>
        <dbReference type="EMBL" id="CAD8058803.1"/>
    </source>
</evidence>
<dbReference type="AlphaFoldDB" id="A0A8S1L078"/>
<dbReference type="OrthoDB" id="5273684at2759"/>
<dbReference type="GO" id="GO:0017040">
    <property type="term" value="F:N-acylsphingosine amidohydrolase activity"/>
    <property type="evidence" value="ECO:0007669"/>
    <property type="project" value="UniProtKB-EC"/>
</dbReference>
<reference evidence="3" key="1">
    <citation type="submission" date="2021-01" db="EMBL/GenBank/DDBJ databases">
        <authorList>
            <consortium name="Genoscope - CEA"/>
            <person name="William W."/>
        </authorList>
    </citation>
    <scope>NUCLEOTIDE SEQUENCE</scope>
</reference>
<evidence type="ECO:0000313" key="4">
    <source>
        <dbReference type="Proteomes" id="UP000692954"/>
    </source>
</evidence>
<feature type="chain" id="PRO_5035836265" description="ceramidase" evidence="2">
    <location>
        <begin position="17"/>
        <end position="366"/>
    </location>
</feature>
<organism evidence="3 4">
    <name type="scientific">Paramecium sonneborni</name>
    <dbReference type="NCBI Taxonomy" id="65129"/>
    <lineage>
        <taxon>Eukaryota</taxon>
        <taxon>Sar</taxon>
        <taxon>Alveolata</taxon>
        <taxon>Ciliophora</taxon>
        <taxon>Intramacronucleata</taxon>
        <taxon>Oligohymenophorea</taxon>
        <taxon>Peniculida</taxon>
        <taxon>Parameciidae</taxon>
        <taxon>Paramecium</taxon>
    </lineage>
</organism>
<protein>
    <recommendedName>
        <fullName evidence="1">ceramidase</fullName>
        <ecNumber evidence="1">3.5.1.23</ecNumber>
    </recommendedName>
</protein>
<name>A0A8S1L078_9CILI</name>
<dbReference type="EC" id="3.5.1.23" evidence="1"/>
<dbReference type="PANTHER" id="PTHR28583">
    <property type="entry name" value="ACID AMIDASE"/>
    <property type="match status" value="1"/>
</dbReference>
<accession>A0A8S1L078</accession>
<dbReference type="Proteomes" id="UP000692954">
    <property type="component" value="Unassembled WGS sequence"/>
</dbReference>
<gene>
    <name evidence="3" type="ORF">PSON_ATCC_30995.1.T0120422</name>
</gene>
<evidence type="ECO:0000256" key="2">
    <source>
        <dbReference type="SAM" id="SignalP"/>
    </source>
</evidence>